<dbReference type="InterPro" id="IPR014729">
    <property type="entry name" value="Rossmann-like_a/b/a_fold"/>
</dbReference>
<evidence type="ECO:0000256" key="2">
    <source>
        <dbReference type="ARBA" id="ARBA00022642"/>
    </source>
</evidence>
<reference evidence="9" key="2">
    <citation type="journal article" date="2014" name="ISME J.">
        <title>Microbial stratification in low pH oxic and suboxic macroscopic growths along an acid mine drainage.</title>
        <authorList>
            <person name="Mendez-Garcia C."/>
            <person name="Mesa V."/>
            <person name="Sprenger R.R."/>
            <person name="Richter M."/>
            <person name="Diez M.S."/>
            <person name="Solano J."/>
            <person name="Bargiela R."/>
            <person name="Golyshina O.V."/>
            <person name="Manteca A."/>
            <person name="Ramos J.L."/>
            <person name="Gallego J.R."/>
            <person name="Llorente I."/>
            <person name="Martins Dos Santos V.A."/>
            <person name="Jensen O.N."/>
            <person name="Pelaez A.I."/>
            <person name="Sanchez J."/>
            <person name="Ferrer M."/>
        </authorList>
    </citation>
    <scope>NUCLEOTIDE SEQUENCE</scope>
</reference>
<dbReference type="Gene3D" id="3.40.50.620">
    <property type="entry name" value="HUPs"/>
    <property type="match status" value="1"/>
</dbReference>
<accession>T1ARZ5</accession>
<feature type="domain" description="Cytidyltransferase-like" evidence="8">
    <location>
        <begin position="1"/>
        <end position="168"/>
    </location>
</feature>
<dbReference type="GO" id="GO:0005524">
    <property type="term" value="F:ATP binding"/>
    <property type="evidence" value="ECO:0007669"/>
    <property type="project" value="UniProtKB-KW"/>
</dbReference>
<dbReference type="PANTHER" id="PTHR39321:SF3">
    <property type="entry name" value="PHOSPHOPANTETHEINE ADENYLYLTRANSFERASE"/>
    <property type="match status" value="1"/>
</dbReference>
<protein>
    <submittedName>
        <fullName evidence="9">Putative nicotinate-nucleotide adenylyltransferase</fullName>
        <ecNumber evidence="9">2.7.7.-</ecNumber>
    </submittedName>
</protein>
<keyword evidence="2" id="KW-0662">Pyridine nucleotide biosynthesis</keyword>
<evidence type="ECO:0000256" key="7">
    <source>
        <dbReference type="ARBA" id="ARBA00023027"/>
    </source>
</evidence>
<keyword evidence="3 9" id="KW-0808">Transferase</keyword>
<evidence type="ECO:0000256" key="6">
    <source>
        <dbReference type="ARBA" id="ARBA00022840"/>
    </source>
</evidence>
<evidence type="ECO:0000256" key="4">
    <source>
        <dbReference type="ARBA" id="ARBA00022695"/>
    </source>
</evidence>
<dbReference type="SUPFAM" id="SSF52374">
    <property type="entry name" value="Nucleotidylyl transferase"/>
    <property type="match status" value="1"/>
</dbReference>
<dbReference type="EMBL" id="AUZZ01001641">
    <property type="protein sequence ID" value="EQD63341.1"/>
    <property type="molecule type" value="Genomic_DNA"/>
</dbReference>
<gene>
    <name evidence="9" type="ORF">B2A_02399</name>
</gene>
<dbReference type="CDD" id="cd02165">
    <property type="entry name" value="NMNAT"/>
    <property type="match status" value="1"/>
</dbReference>
<keyword evidence="5" id="KW-0547">Nucleotide-binding</keyword>
<dbReference type="EC" id="2.7.7.-" evidence="9"/>
<evidence type="ECO:0000313" key="9">
    <source>
        <dbReference type="EMBL" id="EQD63341.1"/>
    </source>
</evidence>
<dbReference type="GO" id="GO:0070566">
    <property type="term" value="F:adenylyltransferase activity"/>
    <property type="evidence" value="ECO:0007669"/>
    <property type="project" value="UniProtKB-ARBA"/>
</dbReference>
<evidence type="ECO:0000256" key="5">
    <source>
        <dbReference type="ARBA" id="ARBA00022741"/>
    </source>
</evidence>
<dbReference type="UniPathway" id="UPA00253"/>
<comment type="caution">
    <text evidence="9">The sequence shown here is derived from an EMBL/GenBank/DDBJ whole genome shotgun (WGS) entry which is preliminary data.</text>
</comment>
<dbReference type="InterPro" id="IPR004821">
    <property type="entry name" value="Cyt_trans-like"/>
</dbReference>
<evidence type="ECO:0000256" key="3">
    <source>
        <dbReference type="ARBA" id="ARBA00022679"/>
    </source>
</evidence>
<keyword evidence="6" id="KW-0067">ATP-binding</keyword>
<dbReference type="GO" id="GO:0009435">
    <property type="term" value="P:NAD+ biosynthetic process"/>
    <property type="evidence" value="ECO:0007669"/>
    <property type="project" value="UniProtKB-UniPathway"/>
</dbReference>
<organism evidence="9">
    <name type="scientific">mine drainage metagenome</name>
    <dbReference type="NCBI Taxonomy" id="410659"/>
    <lineage>
        <taxon>unclassified sequences</taxon>
        <taxon>metagenomes</taxon>
        <taxon>ecological metagenomes</taxon>
    </lineage>
</organism>
<reference evidence="9" key="1">
    <citation type="submission" date="2013-08" db="EMBL/GenBank/DDBJ databases">
        <authorList>
            <person name="Mendez C."/>
            <person name="Richter M."/>
            <person name="Ferrer M."/>
            <person name="Sanchez J."/>
        </authorList>
    </citation>
    <scope>NUCLEOTIDE SEQUENCE</scope>
</reference>
<dbReference type="PANTHER" id="PTHR39321">
    <property type="entry name" value="NICOTINATE-NUCLEOTIDE ADENYLYLTRANSFERASE-RELATED"/>
    <property type="match status" value="1"/>
</dbReference>
<feature type="non-terminal residue" evidence="9">
    <location>
        <position position="1"/>
    </location>
</feature>
<evidence type="ECO:0000256" key="1">
    <source>
        <dbReference type="ARBA" id="ARBA00004790"/>
    </source>
</evidence>
<keyword evidence="4 9" id="KW-0548">Nucleotidyltransferase</keyword>
<sequence>GHLRAAVEVFEALALDELRFIPAAASRHKPPPRAPGAIRKRWLELATRTLPGFTVDDRELRRGGFSFTSETLSEIRREEPGATLYWVLGSDAFAGLDLWHEAESLGRLAHWVVLARPGFPSPERLSPPRWSTGAIRRDPRDLARGGTGGILALQVTPIGISASAVRTRIASGGRIDYLVPEAIRHELLDGSYYGADAKTAPD</sequence>
<dbReference type="AlphaFoldDB" id="T1ARZ5"/>
<comment type="pathway">
    <text evidence="1">Cofactor biosynthesis; NAD(+) biosynthesis.</text>
</comment>
<proteinExistence type="predicted"/>
<dbReference type="InterPro" id="IPR005248">
    <property type="entry name" value="NadD/NMNAT"/>
</dbReference>
<keyword evidence="7" id="KW-0520">NAD</keyword>
<name>T1ARZ5_9ZZZZ</name>
<evidence type="ECO:0000259" key="8">
    <source>
        <dbReference type="Pfam" id="PF01467"/>
    </source>
</evidence>
<dbReference type="Pfam" id="PF01467">
    <property type="entry name" value="CTP_transf_like"/>
    <property type="match status" value="1"/>
</dbReference>